<feature type="compositionally biased region" description="Basic and acidic residues" evidence="7">
    <location>
        <begin position="2608"/>
        <end position="2618"/>
    </location>
</feature>
<dbReference type="PANTHER" id="PTHR44981:SF3">
    <property type="entry name" value="PERICENTRIN"/>
    <property type="match status" value="1"/>
</dbReference>
<organism evidence="9">
    <name type="scientific">Pongo abelii</name>
    <name type="common">Sumatran orangutan</name>
    <name type="synonym">Pongo pygmaeus abelii</name>
    <dbReference type="NCBI Taxonomy" id="9601"/>
    <lineage>
        <taxon>Eukaryota</taxon>
        <taxon>Metazoa</taxon>
        <taxon>Chordata</taxon>
        <taxon>Craniata</taxon>
        <taxon>Vertebrata</taxon>
        <taxon>Euteleostomi</taxon>
        <taxon>Mammalia</taxon>
        <taxon>Eutheria</taxon>
        <taxon>Euarchontoglires</taxon>
        <taxon>Primates</taxon>
        <taxon>Haplorrhini</taxon>
        <taxon>Catarrhini</taxon>
        <taxon>Hominidae</taxon>
        <taxon>Pongo</taxon>
    </lineage>
</organism>
<feature type="coiled-coil region" evidence="6">
    <location>
        <begin position="2379"/>
        <end position="2504"/>
    </location>
</feature>
<feature type="compositionally biased region" description="Polar residues" evidence="7">
    <location>
        <begin position="949"/>
        <end position="958"/>
    </location>
</feature>
<name>A0A2J8RC13_PONAB</name>
<feature type="compositionally biased region" description="Basic and acidic residues" evidence="7">
    <location>
        <begin position="2132"/>
        <end position="2141"/>
    </location>
</feature>
<evidence type="ECO:0000313" key="9">
    <source>
        <dbReference type="EMBL" id="PNJ06045.1"/>
    </source>
</evidence>
<feature type="coiled-coil region" evidence="6">
    <location>
        <begin position="1608"/>
        <end position="1681"/>
    </location>
</feature>
<evidence type="ECO:0000256" key="7">
    <source>
        <dbReference type="SAM" id="MobiDB-lite"/>
    </source>
</evidence>
<keyword evidence="3" id="KW-0597">Phosphoprotein</keyword>
<feature type="coiled-coil region" evidence="6">
    <location>
        <begin position="1175"/>
        <end position="1254"/>
    </location>
</feature>
<feature type="region of interest" description="Disordered" evidence="7">
    <location>
        <begin position="1"/>
        <end position="64"/>
    </location>
</feature>
<sequence length="2763" mass="312599">MEVEQEQRRRKVEAGRTKLAHFRQRKTKGDSSHSEKKTAKRKGSAVDAPVQEESPVAKEDSALRGGGDICKSVSCDDTSDGAGGAFAAQACEQECELAITDLESGREDEAGLQQSQAVHGLELEALRLSLSNMHTAQLELTQANLQKEKETALTELREMLNSRRAQELALLQSRQQHELELLREQHAREKEEVVLRCGQEAAELKEKLQSEMEKNAQIVKTLKEDWESEKDLCLENLRKELSAKHQSEMEDLQNQFHKELAEQRAELEKIFQDKNQAEWALRNLESHHQATIEKLREDLQSEHGRCLEDLEFKFKESEKEKQLELENLQASYEDLKAQSQEEIRRLWSQLDSARTSRQELSELHEELLARASHVEDLEQLKQREKTQHESELEQLRIYFEKKLRDAEKTYQEDLTLLQQRLQGASEDALLDSVEVGLSCVGLEEKPEKGRKDHIDELEPEQHKERLPCFQAELEESHRHQLEALESPVCIQHEGHVSDRCCAETSALGHGWCLEPSEGHSQELPWVHLQGVQDEDLEANTEVAARVLGLETEHKVKLSLLQTELKEEIELLKIENRNLYEKLQHETRLKEDLEKVKHNLVEDHQEELNNAKQKTELMKQEFQKKEMDWKAMKEELQREAEEKLTLMLLELREKAESEKQTIINKFELREAEMRQLQDQQAAQILDLERSLTEQQGRLQQLEQDLTSDDALHCSQCGREPPTAQDGELAALHVKEDCALQLMLARSRFLEERKEITEKFSAEQDAFLQEAQEQHARELQLLQERHQQRLLSVTAELEARHQAALGELTASLESKQGALLAARVAELQTKHAADLSALETRHLSSLDSLESCYLSEFQTIREEHRQALELLRADFEEQLRKKDCLHQTILTQELEKLKRKHDGELQSVRDRLRTEASTELAGTVAHELQGTHQGEFGSEKKTALHEKEETLQLQSAQAQPFHQEEKESLSLQLQKKNHQVQQLKDQVLSLSHEIEECRSELEVLQQRRERENREGANLLSMLKADVDLSHSERGALQDALRRLLGLFGEMLRAAITLRSRIGERVGLCLDDAGAGLAPSAAPALEETWSDVALPELDRTLSECAEMSSVAEISSHMRESFLMSPESVRECEQPIRRVFQSLSLAVDGLLEMALDSSRQLEEARQIHSRFEKEFSFKNEETAQVVRKHQELLECLKEESTAKAELALELHKTQALRKEVEDLTKEQSETRKQAEKDRSALLSQMKILESELEEQLSQHRGCAKQAEAVTALEQQVASLDKHLRNQRQFMDEQAAEREHEREEFQQEIQRLEGQLRQAARLQPWGPRDSQVELLQQKLREKLDEFNELAIQKESADRQVLMQEEEIKRLEEMNINIRKKVAQLQEEVEKQKNIVKELEQDKEVLKKQQMSSLLLVSTLQSTLDAGRCPEPPSGSLPEGPEVQLEVTQSALLQRESEVLDLKEQLEKMKGDLESKKEEILHLNLKLDMQNSQTAISLRELQEENTSLKVVYTRSSEIEELKATIESLQENQKRLQKEKAEEIEQLHEVIEKLQHELSVMGPVVHEVSDSQAGSLQSELLCSQARGPRGQALQGELEAVLEAKEALSRLLADKERGHSQALEALQQRLQGAEEAAERQLAELERSTALREAEVKGMASRIQEFEAALKAKEAMIAERNLEIDALNQRKVAHSAELEAVLLALACIRRALEQQPLAAGAEPPELQQLRAQCGRLSRQLQVLHQRFLRCQVELDRRQASRATVHTRVPGAHPQPRVDGGAKAQVAGDVEASCDAALEPVVPDPQGDLQPVLVTLKDAPLCKQEGIMSVLTVCQRQLQSELLLVKNEMRLSLEDGGKGEEKVLEDCQLPKVDLIAQVKQLQEKLNRLLYSMTFQNVDAANTKSPWPLASAHPLESSWSDDSCDGEEPDISPTIDTCDANTATGGVTDVIRNQAIDACDANTAMGGVTDVIKNWDSLIPDEMPESPIQEKSECQDRSLSSPTSVLGGPHHQSHTAEAGSRKSPVGMLDLSSWSSPEVLRKDWTLEPRPSLPVTPHSGALSLCSADTSLGDRADTSLPQTQGPGLLCSPGVSAAALAPRWAESPPADDHHVQRTAVEKDVEDFITTSFDSQETLSSPPPGLEGKTDRSEKSDGSGFGARLSPGSGGPEAQPAGPVTPAPVSGRFQPLPEAMKKGVHPKHVKEVPTTCPDWRGDLLQVVQEAFEKEQELQPRHSGSDPGDHSSLLERLEKIIREQGDLQEKSPEHLRLPDRSSLLSEIQALRAQLRMTHLQNQEKLQHLRTALTSAEARGSQQEHQLRRQVELLAYKVEQEKCIAGDLQKTLSEEQEKANGVQKLLAAEQTVVRDLKSDLCESRQKNEQLSRSLCEVQQEVLQLRSMLSSKENELKATLQELETEQGKGRVLQSQLEEEQLRHLQREGQSAKALERELELQRQRDLHKIKQLQQTVRDLESKDEVPGSCLHLGSARRAAGLDADHLREQQRELEAMRQRLLSAARLLTSFASQAVDRTVNDWTSSSEKAVMSLLHTLEELKSDLSRPISSQKKMAAELQFQFVDVLLKDNVSLTKALSTVTQEKLELSRAVSKLEKMLKHHLQKGCSPSRSERSAWKPDETAPQSSLRRPDPGPLPPAASAEAHTSSVKMEKLYLRYLRAESFRKALIYQKKYLLLLIGGFQDSEQETLSMIAHLGVFPSKAERKITSRPFSRFRTAVRVVIAILRLRFLVKKWQEVDRKGALAQGKAARPDSTSKKSCHQMIKQ</sequence>
<feature type="region of interest" description="Disordered" evidence="7">
    <location>
        <begin position="946"/>
        <end position="971"/>
    </location>
</feature>
<evidence type="ECO:0000256" key="1">
    <source>
        <dbReference type="ARBA" id="ARBA00004300"/>
    </source>
</evidence>
<feature type="compositionally biased region" description="Polar residues" evidence="7">
    <location>
        <begin position="2115"/>
        <end position="2124"/>
    </location>
</feature>
<feature type="coiled-coil region" evidence="6">
    <location>
        <begin position="1446"/>
        <end position="1480"/>
    </location>
</feature>
<keyword evidence="5" id="KW-0206">Cytoskeleton</keyword>
<evidence type="ECO:0000256" key="2">
    <source>
        <dbReference type="ARBA" id="ARBA00022490"/>
    </source>
</evidence>
<feature type="coiled-coil region" evidence="6">
    <location>
        <begin position="561"/>
        <end position="638"/>
    </location>
</feature>
<keyword evidence="2" id="KW-0963">Cytoplasm</keyword>
<feature type="domain" description="Pericentrin/AKAP-450 centrosomal targeting" evidence="8">
    <location>
        <begin position="2654"/>
        <end position="2732"/>
    </location>
</feature>
<feature type="compositionally biased region" description="Basic and acidic residues" evidence="7">
    <location>
        <begin position="27"/>
        <end position="37"/>
    </location>
</feature>
<feature type="region of interest" description="Disordered" evidence="7">
    <location>
        <begin position="2599"/>
        <end position="2642"/>
    </location>
</feature>
<evidence type="ECO:0000259" key="8">
    <source>
        <dbReference type="Pfam" id="PF10495"/>
    </source>
</evidence>
<feature type="coiled-coil region" evidence="6">
    <location>
        <begin position="142"/>
        <end position="280"/>
    </location>
</feature>
<feature type="coiled-coil region" evidence="6">
    <location>
        <begin position="307"/>
        <end position="394"/>
    </location>
</feature>
<keyword evidence="4 6" id="KW-0175">Coiled coil</keyword>
<evidence type="ECO:0000256" key="4">
    <source>
        <dbReference type="ARBA" id="ARBA00023054"/>
    </source>
</evidence>
<feature type="region of interest" description="Disordered" evidence="7">
    <location>
        <begin position="1970"/>
        <end position="2017"/>
    </location>
</feature>
<dbReference type="PANTHER" id="PTHR44981">
    <property type="entry name" value="PERICENTRIN-LIKE PROTEIN, ISOFORM F"/>
    <property type="match status" value="1"/>
</dbReference>
<accession>A0A2J8RC13</accession>
<dbReference type="Pfam" id="PF10495">
    <property type="entry name" value="PACT_coil_coil"/>
    <property type="match status" value="1"/>
</dbReference>
<feature type="coiled-coil region" evidence="6">
    <location>
        <begin position="1283"/>
        <end position="1403"/>
    </location>
</feature>
<dbReference type="GO" id="GO:0005813">
    <property type="term" value="C:centrosome"/>
    <property type="evidence" value="ECO:0007669"/>
    <property type="project" value="UniProtKB-SubCell"/>
</dbReference>
<evidence type="ECO:0000256" key="5">
    <source>
        <dbReference type="ARBA" id="ARBA00023212"/>
    </source>
</evidence>
<protein>
    <submittedName>
        <fullName evidence="9">PCNT isoform 3</fullName>
    </submittedName>
</protein>
<dbReference type="GO" id="GO:0005737">
    <property type="term" value="C:cytoplasm"/>
    <property type="evidence" value="ECO:0007669"/>
    <property type="project" value="UniProtKB-ARBA"/>
</dbReference>
<evidence type="ECO:0000256" key="6">
    <source>
        <dbReference type="SAM" id="Coils"/>
    </source>
</evidence>
<dbReference type="InterPro" id="IPR019528">
    <property type="entry name" value="PACT_domain"/>
</dbReference>
<evidence type="ECO:0000256" key="3">
    <source>
        <dbReference type="ARBA" id="ARBA00022553"/>
    </source>
</evidence>
<feature type="coiled-coil region" evidence="6">
    <location>
        <begin position="1512"/>
        <end position="1550"/>
    </location>
</feature>
<dbReference type="InterPro" id="IPR028745">
    <property type="entry name" value="AKAP9/Pericentrin"/>
</dbReference>
<feature type="region of interest" description="Disordered" evidence="7">
    <location>
        <begin position="2743"/>
        <end position="2763"/>
    </location>
</feature>
<dbReference type="GO" id="GO:0060090">
    <property type="term" value="F:molecular adaptor activity"/>
    <property type="evidence" value="ECO:0007669"/>
    <property type="project" value="InterPro"/>
</dbReference>
<gene>
    <name evidence="9" type="ORF">CR201_G0052033</name>
</gene>
<comment type="caution">
    <text evidence="9">The sequence shown here is derived from an EMBL/GenBank/DDBJ whole genome shotgun (WGS) entry which is preliminary data.</text>
</comment>
<comment type="subcellular location">
    <subcellularLocation>
        <location evidence="1">Cytoplasm</location>
        <location evidence="1">Cytoskeleton</location>
        <location evidence="1">Microtubule organizing center</location>
        <location evidence="1">Centrosome</location>
    </subcellularLocation>
</comment>
<feature type="region of interest" description="Disordered" evidence="7">
    <location>
        <begin position="2115"/>
        <end position="2175"/>
    </location>
</feature>
<dbReference type="GO" id="GO:0007165">
    <property type="term" value="P:signal transduction"/>
    <property type="evidence" value="ECO:0007669"/>
    <property type="project" value="InterPro"/>
</dbReference>
<reference evidence="9" key="1">
    <citation type="submission" date="2017-12" db="EMBL/GenBank/DDBJ databases">
        <title>High-resolution comparative analysis of great ape genomes.</title>
        <authorList>
            <person name="Pollen A."/>
            <person name="Hastie A."/>
            <person name="Hormozdiari F."/>
            <person name="Dougherty M."/>
            <person name="Liu R."/>
            <person name="Chaisson M."/>
            <person name="Hoppe E."/>
            <person name="Hill C."/>
            <person name="Pang A."/>
            <person name="Hillier L."/>
            <person name="Baker C."/>
            <person name="Armstrong J."/>
            <person name="Shendure J."/>
            <person name="Paten B."/>
            <person name="Wilson R."/>
            <person name="Chao H."/>
            <person name="Schneider V."/>
            <person name="Ventura M."/>
            <person name="Kronenberg Z."/>
            <person name="Murali S."/>
            <person name="Gordon D."/>
            <person name="Cantsilieris S."/>
            <person name="Munson K."/>
            <person name="Nelson B."/>
            <person name="Raja A."/>
            <person name="Underwood J."/>
            <person name="Diekhans M."/>
            <person name="Fiddes I."/>
            <person name="Haussler D."/>
            <person name="Eichler E."/>
        </authorList>
    </citation>
    <scope>NUCLEOTIDE SEQUENCE [LARGE SCALE GENOMIC DNA]</scope>
    <source>
        <strain evidence="9">Susie</strain>
    </source>
</reference>
<proteinExistence type="predicted"/>
<dbReference type="EMBL" id="NDHI03003713">
    <property type="protein sequence ID" value="PNJ06045.1"/>
    <property type="molecule type" value="Genomic_DNA"/>
</dbReference>